<name>A0AAD5VZS3_9AGAR</name>
<accession>A0AAD5VZS3</accession>
<organism evidence="3 4">
    <name type="scientific">Leucocoprinus birnbaumii</name>
    <dbReference type="NCBI Taxonomy" id="56174"/>
    <lineage>
        <taxon>Eukaryota</taxon>
        <taxon>Fungi</taxon>
        <taxon>Dikarya</taxon>
        <taxon>Basidiomycota</taxon>
        <taxon>Agaricomycotina</taxon>
        <taxon>Agaricomycetes</taxon>
        <taxon>Agaricomycetidae</taxon>
        <taxon>Agaricales</taxon>
        <taxon>Agaricineae</taxon>
        <taxon>Agaricaceae</taxon>
        <taxon>Leucocoprinus</taxon>
    </lineage>
</organism>
<dbReference type="InterPro" id="IPR056884">
    <property type="entry name" value="NPHP3-like_N"/>
</dbReference>
<sequence>MRQGWYDRRRTAVFRALPQANQALYRGSFRTIMPTFGGASNFVINGGEFVTVRRNYNDSTGMDILLSASVPDAAVDAEKRQYAPSCFPGTRGQYINDIIRWVTAPTSERTQSLYWMKGPAGVGKSAIAQTCAERLKDAGCLGAAFFFSQNGRDDHSSLFTTIAYQLSTFLPEYRQILEHRISNDKTLVKKTIASQFKHLIFEPMKELQQRGKEIARLAIFIDGLDECRSKEAQTHIIELIAGFAQADSIPLRWAIFSRPEPSIASAFDDETISPLSRCVELSISRSANRDIELYLRSEFKNILRRRKLPISTSWPTTRDIKKLVAASAGLFAYPSVVIRFIDNYPSLRLEETLQNVLKTISPSNQAHPQPLAVSPFSELDAFYILIMESIAKDILPSVLLLLADMVQIKYDGRNWSAAELCNQLGFSQTEFRGICHQLHAVLYFQDASHLFDFGQDIEPKCSYFNQRKTFEPNSKLKKRLLGIHGIVNLYHKSFYDFLVDPSRSLQLCVTTPSMREKLFERYVQSHHHYAQRYVIQDNSLISVPEARSSDSLSWSQGTEFIDSFIMRRAFANISHRLSPNSPMSAQLLRDASTTCLEKLADLDYRKYLISEIVWHTGLREGYFILGLAGVERVAQGTVFGCIHSRGFKYFDPQAFLNTLRKLEKAGAIRPYHPNLPSSLASIYQSFSPPKPQGRSAGQYRLGHGTRSVTWYWEFDTEKKYFHQFRTVDFVRAMKLYEVEKFKMWKEPWEPSLAS</sequence>
<keyword evidence="4" id="KW-1185">Reference proteome</keyword>
<dbReference type="Gene3D" id="3.40.50.300">
    <property type="entry name" value="P-loop containing nucleotide triphosphate hydrolases"/>
    <property type="match status" value="1"/>
</dbReference>
<dbReference type="PANTHER" id="PTHR10039">
    <property type="entry name" value="AMELOGENIN"/>
    <property type="match status" value="1"/>
</dbReference>
<dbReference type="InterPro" id="IPR027417">
    <property type="entry name" value="P-loop_NTPase"/>
</dbReference>
<reference evidence="3" key="1">
    <citation type="submission" date="2022-07" db="EMBL/GenBank/DDBJ databases">
        <title>Genome Sequence of Leucocoprinus birnbaumii.</title>
        <authorList>
            <person name="Buettner E."/>
        </authorList>
    </citation>
    <scope>NUCLEOTIDE SEQUENCE</scope>
    <source>
        <strain evidence="3">VT141</strain>
    </source>
</reference>
<dbReference type="Proteomes" id="UP001213000">
    <property type="component" value="Unassembled WGS sequence"/>
</dbReference>
<dbReference type="SUPFAM" id="SSF52540">
    <property type="entry name" value="P-loop containing nucleoside triphosphate hydrolases"/>
    <property type="match status" value="1"/>
</dbReference>
<keyword evidence="1" id="KW-0677">Repeat</keyword>
<dbReference type="EMBL" id="JANIEX010000148">
    <property type="protein sequence ID" value="KAJ3572296.1"/>
    <property type="molecule type" value="Genomic_DNA"/>
</dbReference>
<protein>
    <recommendedName>
        <fullName evidence="2">Nephrocystin 3-like N-terminal domain-containing protein</fullName>
    </recommendedName>
</protein>
<evidence type="ECO:0000313" key="4">
    <source>
        <dbReference type="Proteomes" id="UP001213000"/>
    </source>
</evidence>
<dbReference type="PANTHER" id="PTHR10039:SF17">
    <property type="entry name" value="FUNGAL STAND N-TERMINAL GOODBYE DOMAIN-CONTAINING PROTEIN-RELATED"/>
    <property type="match status" value="1"/>
</dbReference>
<gene>
    <name evidence="3" type="ORF">NP233_g3186</name>
</gene>
<evidence type="ECO:0000259" key="2">
    <source>
        <dbReference type="Pfam" id="PF24883"/>
    </source>
</evidence>
<feature type="domain" description="Nephrocystin 3-like N-terminal" evidence="2">
    <location>
        <begin position="100"/>
        <end position="258"/>
    </location>
</feature>
<evidence type="ECO:0000256" key="1">
    <source>
        <dbReference type="ARBA" id="ARBA00022737"/>
    </source>
</evidence>
<dbReference type="Pfam" id="PF24883">
    <property type="entry name" value="NPHP3_N"/>
    <property type="match status" value="1"/>
</dbReference>
<proteinExistence type="predicted"/>
<evidence type="ECO:0000313" key="3">
    <source>
        <dbReference type="EMBL" id="KAJ3572296.1"/>
    </source>
</evidence>
<dbReference type="AlphaFoldDB" id="A0AAD5VZS3"/>
<comment type="caution">
    <text evidence="3">The sequence shown here is derived from an EMBL/GenBank/DDBJ whole genome shotgun (WGS) entry which is preliminary data.</text>
</comment>